<sequence>MGQSFSIEDVPDMTDKVCVVTGANTGMGKVCATVLAKKGAHVFLACRTAFKTNPVIAEIKSTTGNDKVEFLELDLLSLASVTSCAETFKARKLPLHLLLNNAGVMASPFSLSADGLESQFATNHVGHFLLTTQLLSILEASAPSRIVVVSSMGHIITYGGLGLEDLNDPNKYNPWFAYGRSKLANILFVRELTKKLEAKGVKNVYVNANHPGFVATDLHRHAEATTPKFIADFVTNYIHISPEVGAVTHMYLATSPEVEEKDIRGQDDSHLFRILAISPRPQVPTAKPGHISWAARDDKLAEELWAWTVNTLKEKVPGYSGPTI</sequence>
<evidence type="ECO:0000256" key="2">
    <source>
        <dbReference type="ARBA" id="ARBA00022857"/>
    </source>
</evidence>
<evidence type="ECO:0000256" key="3">
    <source>
        <dbReference type="ARBA" id="ARBA00023002"/>
    </source>
</evidence>
<protein>
    <submittedName>
        <fullName evidence="4">Uncharacterized protein</fullName>
    </submittedName>
</protein>
<dbReference type="GO" id="GO:0016491">
    <property type="term" value="F:oxidoreductase activity"/>
    <property type="evidence" value="ECO:0007669"/>
    <property type="project" value="UniProtKB-KW"/>
</dbReference>
<comment type="caution">
    <text evidence="4">The sequence shown here is derived from an EMBL/GenBank/DDBJ whole genome shotgun (WGS) entry which is preliminary data.</text>
</comment>
<keyword evidence="2" id="KW-0521">NADP</keyword>
<organism evidence="4 5">
    <name type="scientific">Jimgerdemannia flammicorona</name>
    <dbReference type="NCBI Taxonomy" id="994334"/>
    <lineage>
        <taxon>Eukaryota</taxon>
        <taxon>Fungi</taxon>
        <taxon>Fungi incertae sedis</taxon>
        <taxon>Mucoromycota</taxon>
        <taxon>Mucoromycotina</taxon>
        <taxon>Endogonomycetes</taxon>
        <taxon>Endogonales</taxon>
        <taxon>Endogonaceae</taxon>
        <taxon>Jimgerdemannia</taxon>
    </lineage>
</organism>
<comment type="similarity">
    <text evidence="1">Belongs to the short-chain dehydrogenases/reductases (SDR) family.</text>
</comment>
<dbReference type="SUPFAM" id="SSF51735">
    <property type="entry name" value="NAD(P)-binding Rossmann-fold domains"/>
    <property type="match status" value="1"/>
</dbReference>
<name>A0A433DEQ2_9FUNG</name>
<dbReference type="OrthoDB" id="191139at2759"/>
<dbReference type="InterPro" id="IPR002347">
    <property type="entry name" value="SDR_fam"/>
</dbReference>
<dbReference type="Gene3D" id="3.40.50.720">
    <property type="entry name" value="NAD(P)-binding Rossmann-like Domain"/>
    <property type="match status" value="1"/>
</dbReference>
<dbReference type="PANTHER" id="PTHR24320:SF282">
    <property type="entry name" value="WW DOMAIN-CONTAINING OXIDOREDUCTASE"/>
    <property type="match status" value="1"/>
</dbReference>
<gene>
    <name evidence="4" type="ORF">BC936DRAFT_142796</name>
</gene>
<dbReference type="EMBL" id="RBNI01002405">
    <property type="protein sequence ID" value="RUP49321.1"/>
    <property type="molecule type" value="Genomic_DNA"/>
</dbReference>
<accession>A0A433DEQ2</accession>
<dbReference type="InterPro" id="IPR036291">
    <property type="entry name" value="NAD(P)-bd_dom_sf"/>
</dbReference>
<dbReference type="PRINTS" id="PR00081">
    <property type="entry name" value="GDHRDH"/>
</dbReference>
<dbReference type="Proteomes" id="UP000268093">
    <property type="component" value="Unassembled WGS sequence"/>
</dbReference>
<evidence type="ECO:0000313" key="4">
    <source>
        <dbReference type="EMBL" id="RUP49321.1"/>
    </source>
</evidence>
<dbReference type="CDD" id="cd05327">
    <property type="entry name" value="retinol-DH_like_SDR_c_like"/>
    <property type="match status" value="1"/>
</dbReference>
<proteinExistence type="inferred from homology"/>
<dbReference type="PANTHER" id="PTHR24320">
    <property type="entry name" value="RETINOL DEHYDROGENASE"/>
    <property type="match status" value="1"/>
</dbReference>
<dbReference type="Pfam" id="PF00106">
    <property type="entry name" value="adh_short"/>
    <property type="match status" value="1"/>
</dbReference>
<reference evidence="4 5" key="1">
    <citation type="journal article" date="2018" name="New Phytol.">
        <title>Phylogenomics of Endogonaceae and evolution of mycorrhizas within Mucoromycota.</title>
        <authorList>
            <person name="Chang Y."/>
            <person name="Desiro A."/>
            <person name="Na H."/>
            <person name="Sandor L."/>
            <person name="Lipzen A."/>
            <person name="Clum A."/>
            <person name="Barry K."/>
            <person name="Grigoriev I.V."/>
            <person name="Martin F.M."/>
            <person name="Stajich J.E."/>
            <person name="Smith M.E."/>
            <person name="Bonito G."/>
            <person name="Spatafora J.W."/>
        </authorList>
    </citation>
    <scope>NUCLEOTIDE SEQUENCE [LARGE SCALE GENOMIC DNA]</scope>
    <source>
        <strain evidence="4 5">GMNB39</strain>
    </source>
</reference>
<keyword evidence="3" id="KW-0560">Oxidoreductase</keyword>
<dbReference type="AlphaFoldDB" id="A0A433DEQ2"/>
<keyword evidence="5" id="KW-1185">Reference proteome</keyword>
<evidence type="ECO:0000256" key="1">
    <source>
        <dbReference type="ARBA" id="ARBA00006484"/>
    </source>
</evidence>
<evidence type="ECO:0000313" key="5">
    <source>
        <dbReference type="Proteomes" id="UP000268093"/>
    </source>
</evidence>